<dbReference type="RefSeq" id="WP_015440532.1">
    <property type="nucleotide sequence ID" value="NC_020520.1"/>
</dbReference>
<dbReference type="EMBL" id="AP012057">
    <property type="protein sequence ID" value="BAN01285.1"/>
    <property type="molecule type" value="Genomic_DNA"/>
</dbReference>
<sequence>MADRRRSQPSKRFSWGRTTIRERRLGARLDRELAPIGAVLHGCRIPDATHRIDHLIVAPTGVWTVVAEHSSGAVSVTGPKGDQRLHLGDQDQQGRITTASFAAERVRQLLVPVGFDWVDVSATLCFTNAKWGMIAKEVEIGGVCVTWGKALVDRVGTPGPISVKDAKSIAEVLGQQVIVDDVSTRRT</sequence>
<reference evidence="2 3" key="1">
    <citation type="journal article" date="2013" name="Int. J. Syst. Evol. Microbiol.">
        <title>Ilumatobacter nonamiense sp. nov. and Ilumatobacter coccineum sp. nov., isolated from seashore sand.</title>
        <authorList>
            <person name="Matsumoto A."/>
            <person name="Kasai H."/>
            <person name="Matsuo Y."/>
            <person name="Shizuri Y."/>
            <person name="Ichikawa N."/>
            <person name="Fujita N."/>
            <person name="Omura S."/>
            <person name="Takahashi Y."/>
        </authorList>
    </citation>
    <scope>NUCLEOTIDE SEQUENCE [LARGE SCALE GENOMIC DNA]</scope>
    <source>
        <strain evidence="3">NBRC 103263 / KCTC 29153 / YM16-304</strain>
    </source>
</reference>
<dbReference type="AlphaFoldDB" id="A0A6C7E803"/>
<evidence type="ECO:0000313" key="3">
    <source>
        <dbReference type="Proteomes" id="UP000011863"/>
    </source>
</evidence>
<evidence type="ECO:0000313" key="2">
    <source>
        <dbReference type="EMBL" id="BAN01285.1"/>
    </source>
</evidence>
<dbReference type="Pfam" id="PF08378">
    <property type="entry name" value="NERD"/>
    <property type="match status" value="1"/>
</dbReference>
<feature type="domain" description="NERD" evidence="1">
    <location>
        <begin position="21"/>
        <end position="110"/>
    </location>
</feature>
<gene>
    <name evidence="2" type="ORF">YM304_09710</name>
</gene>
<evidence type="ECO:0000259" key="1">
    <source>
        <dbReference type="Pfam" id="PF08378"/>
    </source>
</evidence>
<name>A0A6C7E803_ILUCY</name>
<dbReference type="KEGG" id="aym:YM304_09710"/>
<organism evidence="2 3">
    <name type="scientific">Ilumatobacter coccineus (strain NBRC 103263 / KCTC 29153 / YM16-304)</name>
    <dbReference type="NCBI Taxonomy" id="1313172"/>
    <lineage>
        <taxon>Bacteria</taxon>
        <taxon>Bacillati</taxon>
        <taxon>Actinomycetota</taxon>
        <taxon>Acidimicrobiia</taxon>
        <taxon>Acidimicrobiales</taxon>
        <taxon>Ilumatobacteraceae</taxon>
        <taxon>Ilumatobacter</taxon>
    </lineage>
</organism>
<protein>
    <recommendedName>
        <fullName evidence="1">NERD domain-containing protein</fullName>
    </recommendedName>
</protein>
<dbReference type="InterPro" id="IPR011528">
    <property type="entry name" value="NERD"/>
</dbReference>
<dbReference type="Proteomes" id="UP000011863">
    <property type="component" value="Chromosome"/>
</dbReference>
<proteinExistence type="predicted"/>
<keyword evidence="3" id="KW-1185">Reference proteome</keyword>
<accession>A0A6C7E803</accession>